<evidence type="ECO:0000313" key="8">
    <source>
        <dbReference type="Proteomes" id="UP001438707"/>
    </source>
</evidence>
<comment type="caution">
    <text evidence="7">The sequence shown here is derived from an EMBL/GenBank/DDBJ whole genome shotgun (WGS) entry which is preliminary data.</text>
</comment>
<evidence type="ECO:0000256" key="3">
    <source>
        <dbReference type="ARBA" id="ARBA00022839"/>
    </source>
</evidence>
<dbReference type="Pfam" id="PF03159">
    <property type="entry name" value="XRN_N"/>
    <property type="match status" value="1"/>
</dbReference>
<feature type="compositionally biased region" description="Low complexity" evidence="4">
    <location>
        <begin position="1134"/>
        <end position="1151"/>
    </location>
</feature>
<organism evidence="7 8">
    <name type="scientific">Apatococcus lobatus</name>
    <dbReference type="NCBI Taxonomy" id="904363"/>
    <lineage>
        <taxon>Eukaryota</taxon>
        <taxon>Viridiplantae</taxon>
        <taxon>Chlorophyta</taxon>
        <taxon>core chlorophytes</taxon>
        <taxon>Trebouxiophyceae</taxon>
        <taxon>Chlorellales</taxon>
        <taxon>Chlorellaceae</taxon>
        <taxon>Apatococcus</taxon>
    </lineage>
</organism>
<keyword evidence="8" id="KW-1185">Reference proteome</keyword>
<feature type="region of interest" description="Disordered" evidence="4">
    <location>
        <begin position="402"/>
        <end position="438"/>
    </location>
</feature>
<keyword evidence="2" id="KW-0378">Hydrolase</keyword>
<proteinExistence type="predicted"/>
<feature type="compositionally biased region" description="Low complexity" evidence="4">
    <location>
        <begin position="1188"/>
        <end position="1219"/>
    </location>
</feature>
<feature type="region of interest" description="Disordered" evidence="4">
    <location>
        <begin position="1106"/>
        <end position="1883"/>
    </location>
</feature>
<feature type="domain" description="Xrn1 helical" evidence="6">
    <location>
        <begin position="594"/>
        <end position="768"/>
    </location>
</feature>
<feature type="domain" description="Xrn1 N-terminal" evidence="5">
    <location>
        <begin position="1"/>
        <end position="242"/>
    </location>
</feature>
<keyword evidence="3" id="KW-0269">Exonuclease</keyword>
<dbReference type="Gene3D" id="1.25.40.1050">
    <property type="match status" value="1"/>
</dbReference>
<feature type="compositionally biased region" description="Basic and acidic residues" evidence="4">
    <location>
        <begin position="402"/>
        <end position="411"/>
    </location>
</feature>
<evidence type="ECO:0000259" key="6">
    <source>
        <dbReference type="Pfam" id="PF17846"/>
    </source>
</evidence>
<dbReference type="Pfam" id="PF17846">
    <property type="entry name" value="XRN_M"/>
    <property type="match status" value="2"/>
</dbReference>
<dbReference type="EMBL" id="JALJOS010000003">
    <property type="protein sequence ID" value="KAK9841679.1"/>
    <property type="molecule type" value="Genomic_DNA"/>
</dbReference>
<dbReference type="PANTHER" id="PTHR12341">
    <property type="entry name" value="5'-&gt;3' EXORIBONUCLEASE"/>
    <property type="match status" value="1"/>
</dbReference>
<evidence type="ECO:0000259" key="5">
    <source>
        <dbReference type="Pfam" id="PF03159"/>
    </source>
</evidence>
<accession>A0AAW1S5X0</accession>
<dbReference type="PANTHER" id="PTHR12341:SF41">
    <property type="entry name" value="5'-3' EXORIBONUCLEASE 2"/>
    <property type="match status" value="1"/>
</dbReference>
<feature type="compositionally biased region" description="Low complexity" evidence="4">
    <location>
        <begin position="1552"/>
        <end position="1570"/>
    </location>
</feature>
<feature type="region of interest" description="Disordered" evidence="4">
    <location>
        <begin position="894"/>
        <end position="925"/>
    </location>
</feature>
<evidence type="ECO:0000313" key="7">
    <source>
        <dbReference type="EMBL" id="KAK9841679.1"/>
    </source>
</evidence>
<dbReference type="GO" id="GO:0005634">
    <property type="term" value="C:nucleus"/>
    <property type="evidence" value="ECO:0007669"/>
    <property type="project" value="TreeGrafter"/>
</dbReference>
<protein>
    <submittedName>
        <fullName evidence="7">Uncharacterized protein</fullName>
    </submittedName>
</protein>
<name>A0AAW1S5X0_9CHLO</name>
<feature type="compositionally biased region" description="Low complexity" evidence="4">
    <location>
        <begin position="1317"/>
        <end position="1340"/>
    </location>
</feature>
<dbReference type="Proteomes" id="UP001438707">
    <property type="component" value="Unassembled WGS sequence"/>
</dbReference>
<dbReference type="GO" id="GO:0004534">
    <property type="term" value="F:5'-3' RNA exonuclease activity"/>
    <property type="evidence" value="ECO:0007669"/>
    <property type="project" value="TreeGrafter"/>
</dbReference>
<feature type="compositionally biased region" description="Polar residues" evidence="4">
    <location>
        <begin position="1679"/>
        <end position="1694"/>
    </location>
</feature>
<feature type="compositionally biased region" description="Basic and acidic residues" evidence="4">
    <location>
        <begin position="1635"/>
        <end position="1650"/>
    </location>
</feature>
<feature type="compositionally biased region" description="Low complexity" evidence="4">
    <location>
        <begin position="1605"/>
        <end position="1625"/>
    </location>
</feature>
<feature type="compositionally biased region" description="Polar residues" evidence="4">
    <location>
        <begin position="1655"/>
        <end position="1671"/>
    </location>
</feature>
<dbReference type="InterPro" id="IPR027073">
    <property type="entry name" value="5_3_exoribonuclease"/>
</dbReference>
<feature type="compositionally biased region" description="Low complexity" evidence="4">
    <location>
        <begin position="1742"/>
        <end position="1757"/>
    </location>
</feature>
<sequence>MGVPGLFSYLARKYPKVVEPVSSPSAEEDAQNDTPYNNLYIDLNHVIHACTHPSWRDLPYYSEDEMMEQLERQVERIFDLVRPSRLVMLAIDGVAPQAKMKQQRTRRFLSAFTASLSLKYEAEICKTLEGEGGYLDRRELHNGFDSNAITPGTEFMRRVAERLRIFICTQLLTQPAWQHLQVIVSDAAEPGEGEHKIMRFIRSQRALPVYDANTHHVIYGQDADLILLGLLTHEPHFSILRDANLQDIAAAATDPNRPEASDLHAADQPLEWLRLSALRDYLHWEFADLVGGGVEEPPEEVAWGEEPTEIVPPAPKQKDAPVFNFERVLDDLVLLTFLSGNDFLPNVPSLEIPDQPSSLDQAISAYKQLLPSIGGHITKLGTVNPERLKPVLAHLAKDEEDAFQRREDRQRAQHRRQLAKEADEASWEGPEGFGGGGQGTGQWVSVGEAGGMDNLDLALNDIPALGQGNAEGIDVLTANDKELRIELKRRIGDKLHMSLMDGNQADPVRYSSSGYKARHYNKRFGAELGEDIEKVARKASTAYLQGMSWSFAYYVHGSLPMPITESAQTALASLARKGKGKSKAGAGAGQGTGVVWDWFYPYHYAPLISDLAKYTGSMGKTRLLGTGPEDIEADSWAGGHGPVRPLLQLMAVLPPSSGQVCLPRKLSRLLSEALEASKSGQQAAPSMAAALADMFPTDMQALIDVAGKKFLHTAIVRLPHADCRRLAAAAQEPSQDEIDLTPADEARNVFAPAVLLMRRDHPLAEHAKQVASGKEPAPFQHPDVHGHDEGSSLLAQIAAGSYGAPSVGTKLAEDLQPASKKGRMAPQDSSKANPFAPLLQFQFDLAGILAPPFSAIILPGCKETAMVTQREWSTMQAQAKAADAAKARALLSKANRGRGSQGVRSRARAYGRAAPPPPQAIPRTVINRPTRRGPVQALAWEGPEATEPPSSSWSGDAAYDNTGRSSYGEVGRSSYEPHFNPSEWEPRYGTSAPTAASSTGDVALREQQEALERFAKQRNSSMAAAAAADASASSAYDHFPMWQDPGTENDEEVARRLQAELDASTLQDELIAHRMQAEEEQRRQALHQPTRLERHQMDLDAEMARKMQAQEQASLATAQAAVMAANPPPPHPYPMQQQQQQPAYQDSSASQGPGRSRDDPFGGVDNDPSGYPYNLYDPGHGQNGYGSGYQEYGYQQQGYGHPAQLGGYPQQQGGYPPQQGGYGAPLGSYGSQHHTQQGYRGRHVGPTYTQHEQEYVPPQGNPSLAQYFDKHLPAAPASSRTEPKSSVPATFEDLNGGPSQHIQQGDDGDWGADEAEAGSQPSAPQQQHAAAPPSTSSRASIGTSEDFPALEQPKNLNPTAPAFRFGNKLKFNPKATEFTPKSSGSLVSQGSATPSLEASVSAIESAQTRQEASSAPPQVPVSHAQAPAKPTQSHAAGGGSRSRPDRQEQRPAGADEWGDESQDEAGGSWGTADEADSGTSHHTGAAGHEQNGQLQNAYPKLFSVHDRSGSSTADATGSLRSEEPSTGAGGSSYPDHAESNGYGIPHAETALQQESSRQQSSIPSKSPQAPLSDDGWGDEGDANSAPAQGEIWGDAPAQSSEPEAGHQSGAAGQSSQAKSAEASTAGLTGTDGWDAVDKQDGSEGSHRSSWDELPSSLQQAMSHANSMSNSKAGMHTDTHSSAPNTASDKASSPYMQPEDTPASPILSNLQRVGKPAQHTTPPAIPDAGPQRTAYNPLLPHKSASSAAYTPPTSTFASQDQNASALPPNISLALSANFAGPPEKPAQLAMPMKPVVPGLPRPYAPYNPYNPMGQHHAPTPPDSLLNKAIGSGPSTNLPRRTPGVASGFPPSYAPSTGPQGNQSRASQAPMPKPSKPYMPWLQQS</sequence>
<dbReference type="GO" id="GO:0003723">
    <property type="term" value="F:RNA binding"/>
    <property type="evidence" value="ECO:0007669"/>
    <property type="project" value="TreeGrafter"/>
</dbReference>
<feature type="compositionally biased region" description="Polar residues" evidence="4">
    <location>
        <begin position="1379"/>
        <end position="1416"/>
    </location>
</feature>
<feature type="compositionally biased region" description="Low complexity" evidence="4">
    <location>
        <begin position="1109"/>
        <end position="1125"/>
    </location>
</feature>
<feature type="compositionally biased region" description="Polar residues" evidence="4">
    <location>
        <begin position="1852"/>
        <end position="1865"/>
    </location>
</feature>
<dbReference type="InterPro" id="IPR004859">
    <property type="entry name" value="Xrn1_N"/>
</dbReference>
<reference evidence="7 8" key="1">
    <citation type="journal article" date="2024" name="Nat. Commun.">
        <title>Phylogenomics reveals the evolutionary origins of lichenization in chlorophyte algae.</title>
        <authorList>
            <person name="Puginier C."/>
            <person name="Libourel C."/>
            <person name="Otte J."/>
            <person name="Skaloud P."/>
            <person name="Haon M."/>
            <person name="Grisel S."/>
            <person name="Petersen M."/>
            <person name="Berrin J.G."/>
            <person name="Delaux P.M."/>
            <person name="Dal Grande F."/>
            <person name="Keller J."/>
        </authorList>
    </citation>
    <scope>NUCLEOTIDE SEQUENCE [LARGE SCALE GENOMIC DNA]</scope>
    <source>
        <strain evidence="7 8">SAG 2145</strain>
    </source>
</reference>
<dbReference type="InterPro" id="IPR041412">
    <property type="entry name" value="Xrn1_helical"/>
</dbReference>
<feature type="compositionally biased region" description="Acidic residues" evidence="4">
    <location>
        <begin position="1306"/>
        <end position="1316"/>
    </location>
</feature>
<feature type="compositionally biased region" description="Polar residues" evidence="4">
    <location>
        <begin position="1509"/>
        <end position="1519"/>
    </location>
</feature>
<gene>
    <name evidence="7" type="ORF">WJX74_009944</name>
</gene>
<feature type="compositionally biased region" description="Polar residues" evidence="4">
    <location>
        <begin position="1229"/>
        <end position="1238"/>
    </location>
</feature>
<feature type="region of interest" description="Disordered" evidence="4">
    <location>
        <begin position="979"/>
        <end position="998"/>
    </location>
</feature>
<evidence type="ECO:0000256" key="2">
    <source>
        <dbReference type="ARBA" id="ARBA00022801"/>
    </source>
</evidence>
<dbReference type="CDD" id="cd18673">
    <property type="entry name" value="PIN_XRN1-2-like"/>
    <property type="match status" value="1"/>
</dbReference>
<evidence type="ECO:0000256" key="4">
    <source>
        <dbReference type="SAM" id="MobiDB-lite"/>
    </source>
</evidence>
<evidence type="ECO:0000256" key="1">
    <source>
        <dbReference type="ARBA" id="ARBA00022722"/>
    </source>
</evidence>
<keyword evidence="1" id="KW-0540">Nuclease</keyword>
<dbReference type="CDD" id="cd22249">
    <property type="entry name" value="UDM1_RNF168_RNF169-like"/>
    <property type="match status" value="1"/>
</dbReference>
<dbReference type="Gene3D" id="3.40.50.12390">
    <property type="match status" value="2"/>
</dbReference>
<dbReference type="GO" id="GO:0000956">
    <property type="term" value="P:nuclear-transcribed mRNA catabolic process"/>
    <property type="evidence" value="ECO:0007669"/>
    <property type="project" value="TreeGrafter"/>
</dbReference>
<feature type="domain" description="Xrn1 helical" evidence="6">
    <location>
        <begin position="323"/>
        <end position="558"/>
    </location>
</feature>